<gene>
    <name evidence="1" type="ORF">CA85_47040</name>
</gene>
<protein>
    <submittedName>
        <fullName evidence="1">Uncharacterized protein</fullName>
    </submittedName>
</protein>
<dbReference type="EMBL" id="SJPK01000019">
    <property type="protein sequence ID" value="TWT55996.1"/>
    <property type="molecule type" value="Genomic_DNA"/>
</dbReference>
<keyword evidence="2" id="KW-1185">Reference proteome</keyword>
<comment type="caution">
    <text evidence="1">The sequence shown here is derived from an EMBL/GenBank/DDBJ whole genome shotgun (WGS) entry which is preliminary data.</text>
</comment>
<dbReference type="Proteomes" id="UP000318053">
    <property type="component" value="Unassembled WGS sequence"/>
</dbReference>
<accession>A0A5C5WZB3</accession>
<dbReference type="AlphaFoldDB" id="A0A5C5WZB3"/>
<evidence type="ECO:0000313" key="1">
    <source>
        <dbReference type="EMBL" id="TWT55996.1"/>
    </source>
</evidence>
<evidence type="ECO:0000313" key="2">
    <source>
        <dbReference type="Proteomes" id="UP000318053"/>
    </source>
</evidence>
<proteinExistence type="predicted"/>
<sequence>MDGQLKKKLFGFVVAPTAASSVTIRGVKTASTIRRPNLKNRTRARARVERCRSRRASCETTAKRTSKPACVYESCRRLESCSRDPIGYVGSEWSLYEYVSSVPIQYMDPMGLQTFGDGPPPGMGSPPMDWHLPPPKTIYDVRPPLPPPKKGGIPPFKPTNVTCTCNSTGPWGLKKTVTVPCAGNIEDCCRDACADVGPDWYNPDGGFEIDGAESYKPPTTCELFRDCSASECRDQCTRVAGSIGTLGFSACAAFPPGTGRIACFMDVGTAIATYTAGCVAGCERCIKE</sequence>
<reference evidence="1 2" key="1">
    <citation type="submission" date="2019-02" db="EMBL/GenBank/DDBJ databases">
        <title>Deep-cultivation of Planctomycetes and their phenomic and genomic characterization uncovers novel biology.</title>
        <authorList>
            <person name="Wiegand S."/>
            <person name="Jogler M."/>
            <person name="Boedeker C."/>
            <person name="Pinto D."/>
            <person name="Vollmers J."/>
            <person name="Rivas-Marin E."/>
            <person name="Kohn T."/>
            <person name="Peeters S.H."/>
            <person name="Heuer A."/>
            <person name="Rast P."/>
            <person name="Oberbeckmann S."/>
            <person name="Bunk B."/>
            <person name="Jeske O."/>
            <person name="Meyerdierks A."/>
            <person name="Storesund J.E."/>
            <person name="Kallscheuer N."/>
            <person name="Luecker S."/>
            <person name="Lage O.M."/>
            <person name="Pohl T."/>
            <person name="Merkel B.J."/>
            <person name="Hornburger P."/>
            <person name="Mueller R.-W."/>
            <person name="Bruemmer F."/>
            <person name="Labrenz M."/>
            <person name="Spormann A.M."/>
            <person name="Op Den Camp H."/>
            <person name="Overmann J."/>
            <person name="Amann R."/>
            <person name="Jetten M.S.M."/>
            <person name="Mascher T."/>
            <person name="Medema M.H."/>
            <person name="Devos D.P."/>
            <person name="Kaster A.-K."/>
            <person name="Ovreas L."/>
            <person name="Rohde M."/>
            <person name="Galperin M.Y."/>
            <person name="Jogler C."/>
        </authorList>
    </citation>
    <scope>NUCLEOTIDE SEQUENCE [LARGE SCALE GENOMIC DNA]</scope>
    <source>
        <strain evidence="1 2">CA85</strain>
    </source>
</reference>
<name>A0A5C5WZB3_9BACT</name>
<organism evidence="1 2">
    <name type="scientific">Allorhodopirellula solitaria</name>
    <dbReference type="NCBI Taxonomy" id="2527987"/>
    <lineage>
        <taxon>Bacteria</taxon>
        <taxon>Pseudomonadati</taxon>
        <taxon>Planctomycetota</taxon>
        <taxon>Planctomycetia</taxon>
        <taxon>Pirellulales</taxon>
        <taxon>Pirellulaceae</taxon>
        <taxon>Allorhodopirellula</taxon>
    </lineage>
</organism>